<gene>
    <name evidence="3" type="ORF">OFLC_LOCUS11411</name>
</gene>
<keyword evidence="1" id="KW-0472">Membrane</keyword>
<sequence length="148" mass="17719">MYTWIGVYFLAFFTESMKFVDESINVVFYSQTILTFMGMRIPLYLLCGIYHTLFYTSYIIVKRIRLQWWGEAAANGLLVLLLSLPLQVMGTKLLWWQWHDSDPRLVSTFYSVPLVVLAWYAMLGTSFNISLYIFRKGFLRERYDWKRF</sequence>
<organism evidence="5">
    <name type="scientific">Onchocerca flexuosa</name>
    <dbReference type="NCBI Taxonomy" id="387005"/>
    <lineage>
        <taxon>Eukaryota</taxon>
        <taxon>Metazoa</taxon>
        <taxon>Ecdysozoa</taxon>
        <taxon>Nematoda</taxon>
        <taxon>Chromadorea</taxon>
        <taxon>Rhabditida</taxon>
        <taxon>Spirurina</taxon>
        <taxon>Spiruromorpha</taxon>
        <taxon>Filarioidea</taxon>
        <taxon>Onchocercidae</taxon>
        <taxon>Onchocerca</taxon>
    </lineage>
</organism>
<feature type="transmembrane region" description="Helical" evidence="1">
    <location>
        <begin position="73"/>
        <end position="98"/>
    </location>
</feature>
<proteinExistence type="predicted"/>
<dbReference type="EMBL" id="UZAJ01016446">
    <property type="protein sequence ID" value="VDO76216.1"/>
    <property type="molecule type" value="Genomic_DNA"/>
</dbReference>
<dbReference type="InterPro" id="IPR056704">
    <property type="entry name" value="DUF7802"/>
</dbReference>
<reference evidence="5" key="1">
    <citation type="submission" date="2016-06" db="UniProtKB">
        <authorList>
            <consortium name="WormBaseParasite"/>
        </authorList>
    </citation>
    <scope>IDENTIFICATION</scope>
</reference>
<keyword evidence="4" id="KW-1185">Reference proteome</keyword>
<protein>
    <submittedName>
        <fullName evidence="5">ABC transporter permease</fullName>
    </submittedName>
</protein>
<feature type="domain" description="DUF7802" evidence="2">
    <location>
        <begin position="1"/>
        <end position="148"/>
    </location>
</feature>
<feature type="transmembrane region" description="Helical" evidence="1">
    <location>
        <begin position="110"/>
        <end position="134"/>
    </location>
</feature>
<dbReference type="PANTHER" id="PTHR35982">
    <property type="entry name" value="AGAP005361-PA"/>
    <property type="match status" value="1"/>
</dbReference>
<evidence type="ECO:0000313" key="4">
    <source>
        <dbReference type="Proteomes" id="UP000267606"/>
    </source>
</evidence>
<evidence type="ECO:0000313" key="3">
    <source>
        <dbReference type="EMBL" id="VDO76216.1"/>
    </source>
</evidence>
<evidence type="ECO:0000313" key="5">
    <source>
        <dbReference type="WBParaSite" id="OFLC_0001141101-mRNA-1"/>
    </source>
</evidence>
<evidence type="ECO:0000256" key="1">
    <source>
        <dbReference type="SAM" id="Phobius"/>
    </source>
</evidence>
<dbReference type="AlphaFoldDB" id="A0A183HV99"/>
<dbReference type="Proteomes" id="UP000267606">
    <property type="component" value="Unassembled WGS sequence"/>
</dbReference>
<dbReference type="PANTHER" id="PTHR35982:SF1">
    <property type="entry name" value="SPIROCYCLASE, AVEC FAMILY"/>
    <property type="match status" value="1"/>
</dbReference>
<feature type="transmembrane region" description="Helical" evidence="1">
    <location>
        <begin position="41"/>
        <end position="61"/>
    </location>
</feature>
<reference evidence="3 4" key="2">
    <citation type="submission" date="2018-11" db="EMBL/GenBank/DDBJ databases">
        <authorList>
            <consortium name="Pathogen Informatics"/>
        </authorList>
    </citation>
    <scope>NUCLEOTIDE SEQUENCE [LARGE SCALE GENOMIC DNA]</scope>
</reference>
<accession>A0A183HV99</accession>
<keyword evidence="1" id="KW-0812">Transmembrane</keyword>
<keyword evidence="1" id="KW-1133">Transmembrane helix</keyword>
<name>A0A183HV99_9BILA</name>
<dbReference type="Pfam" id="PF25085">
    <property type="entry name" value="DUF7802"/>
    <property type="match status" value="1"/>
</dbReference>
<evidence type="ECO:0000259" key="2">
    <source>
        <dbReference type="Pfam" id="PF25085"/>
    </source>
</evidence>
<dbReference type="WBParaSite" id="OFLC_0001141101-mRNA-1">
    <property type="protein sequence ID" value="OFLC_0001141101-mRNA-1"/>
    <property type="gene ID" value="OFLC_0001141101"/>
</dbReference>